<evidence type="ECO:0000256" key="1">
    <source>
        <dbReference type="SAM" id="MobiDB-lite"/>
    </source>
</evidence>
<name>A0A5J4V5W9_9EUKA</name>
<dbReference type="EMBL" id="SNRW01009636">
    <property type="protein sequence ID" value="KAA6377700.1"/>
    <property type="molecule type" value="Genomic_DNA"/>
</dbReference>
<feature type="region of interest" description="Disordered" evidence="1">
    <location>
        <begin position="412"/>
        <end position="434"/>
    </location>
</feature>
<reference evidence="2 3" key="1">
    <citation type="submission" date="2019-03" db="EMBL/GenBank/DDBJ databases">
        <title>Single cell metagenomics reveals metabolic interactions within the superorganism composed of flagellate Streblomastix strix and complex community of Bacteroidetes bacteria on its surface.</title>
        <authorList>
            <person name="Treitli S.C."/>
            <person name="Kolisko M."/>
            <person name="Husnik F."/>
            <person name="Keeling P."/>
            <person name="Hampl V."/>
        </authorList>
    </citation>
    <scope>NUCLEOTIDE SEQUENCE [LARGE SCALE GENOMIC DNA]</scope>
    <source>
        <strain evidence="2">ST1C</strain>
    </source>
</reference>
<accession>A0A5J4V5W9</accession>
<evidence type="ECO:0000313" key="2">
    <source>
        <dbReference type="EMBL" id="KAA6377700.1"/>
    </source>
</evidence>
<comment type="caution">
    <text evidence="2">The sequence shown here is derived from an EMBL/GenBank/DDBJ whole genome shotgun (WGS) entry which is preliminary data.</text>
</comment>
<gene>
    <name evidence="2" type="ORF">EZS28_026773</name>
</gene>
<protein>
    <submittedName>
        <fullName evidence="2">Uncharacterized protein</fullName>
    </submittedName>
</protein>
<organism evidence="2 3">
    <name type="scientific">Streblomastix strix</name>
    <dbReference type="NCBI Taxonomy" id="222440"/>
    <lineage>
        <taxon>Eukaryota</taxon>
        <taxon>Metamonada</taxon>
        <taxon>Preaxostyla</taxon>
        <taxon>Oxymonadida</taxon>
        <taxon>Streblomastigidae</taxon>
        <taxon>Streblomastix</taxon>
    </lineage>
</organism>
<sequence length="455" mass="52067">MTQASGQNAQALFTHLRNGAGFNMTPNQLLADDRDANGSGTNVFASDRQITVTDADVVPALEKVKCVRNRFLGESDQTCAKSTNETLTDLVGVCVALLRFAEMSTYIRIWMKKDAQGAQQFDLDYNEVISHTIQRLHALRLIKGQGSYELINPQASQILRNCDGTMTTDSAAGDVYTNPDHITILLGTTVTKTIETTIIPEIRLVPKNTIILRFSVTRPFLIGLTIFKLQYLTAQSAEHQRRPTLVHVESSNNGNLINLIIERINSTCTKLNVPPSFSIQLLKPELQVTKLKFQPITHDQTTHISTTAIKSSLRTERHKWMINRFTRDFWAKRSYALRYLGLGSNGEHHKGFGDGLLNVKTFIQSHARHKYLIINDWKVFWRDVNSDLYLDTVRMKLDEDYIHEHHHYYDHDHENNHRHNKYRNDRNNFLDHGRVGKRRRVISSEYSGNGQNNED</sequence>
<evidence type="ECO:0000313" key="3">
    <source>
        <dbReference type="Proteomes" id="UP000324800"/>
    </source>
</evidence>
<dbReference type="AlphaFoldDB" id="A0A5J4V5W9"/>
<proteinExistence type="predicted"/>
<dbReference type="Proteomes" id="UP000324800">
    <property type="component" value="Unassembled WGS sequence"/>
</dbReference>